<reference evidence="2 3" key="1">
    <citation type="submission" date="2016-09" db="EMBL/GenBank/DDBJ databases">
        <title>Pseudonocardia autotrophica DSM535, a candidate organism with high potential of specific P450 cytochromes.</title>
        <authorList>
            <person name="Grumaz C."/>
            <person name="Vainshtein Y."/>
            <person name="Kirstahler P."/>
            <person name="Sohn K."/>
        </authorList>
    </citation>
    <scope>NUCLEOTIDE SEQUENCE [LARGE SCALE GENOMIC DNA]</scope>
    <source>
        <strain evidence="2 3">DSM 535</strain>
    </source>
</reference>
<evidence type="ECO:0000256" key="1">
    <source>
        <dbReference type="SAM" id="MobiDB-lite"/>
    </source>
</evidence>
<feature type="region of interest" description="Disordered" evidence="1">
    <location>
        <begin position="117"/>
        <end position="138"/>
    </location>
</feature>
<name>A0A1Y2N7T2_PSEAH</name>
<sequence length="181" mass="17779">MLRGLIPLPAGPGSLRLCLTGLMAGALLLTGCSGPTGRTSETRAATAAGPGAPALTGALPTTAPSDPGGPRPVLGAAGRPGTRGIGAARPTLIDLGGTGATGVVRDVSWQDWGGPHATGTGTAGYSAPGAPPSAATPQPTTLVASDLGDCNGRLSYRVLTWYFPQHGEVPGARPPLDVCRG</sequence>
<evidence type="ECO:0008006" key="4">
    <source>
        <dbReference type="Google" id="ProtNLM"/>
    </source>
</evidence>
<feature type="region of interest" description="Disordered" evidence="1">
    <location>
        <begin position="38"/>
        <end position="71"/>
    </location>
</feature>
<proteinExistence type="predicted"/>
<dbReference type="AlphaFoldDB" id="A0A1Y2N7T2"/>
<dbReference type="EMBL" id="MIGB01000002">
    <property type="protein sequence ID" value="OSY43535.1"/>
    <property type="molecule type" value="Genomic_DNA"/>
</dbReference>
<evidence type="ECO:0000313" key="2">
    <source>
        <dbReference type="EMBL" id="OSY43535.1"/>
    </source>
</evidence>
<accession>A0A1Y2N7T2</accession>
<keyword evidence="3" id="KW-1185">Reference proteome</keyword>
<gene>
    <name evidence="2" type="ORF">BG845_00478</name>
</gene>
<feature type="compositionally biased region" description="Low complexity" evidence="1">
    <location>
        <begin position="44"/>
        <end position="64"/>
    </location>
</feature>
<organism evidence="2 3">
    <name type="scientific">Pseudonocardia autotrophica</name>
    <name type="common">Amycolata autotrophica</name>
    <name type="synonym">Nocardia autotrophica</name>
    <dbReference type="NCBI Taxonomy" id="2074"/>
    <lineage>
        <taxon>Bacteria</taxon>
        <taxon>Bacillati</taxon>
        <taxon>Actinomycetota</taxon>
        <taxon>Actinomycetes</taxon>
        <taxon>Pseudonocardiales</taxon>
        <taxon>Pseudonocardiaceae</taxon>
        <taxon>Pseudonocardia</taxon>
    </lineage>
</organism>
<dbReference type="Proteomes" id="UP000194360">
    <property type="component" value="Unassembled WGS sequence"/>
</dbReference>
<comment type="caution">
    <text evidence="2">The sequence shown here is derived from an EMBL/GenBank/DDBJ whole genome shotgun (WGS) entry which is preliminary data.</text>
</comment>
<evidence type="ECO:0000313" key="3">
    <source>
        <dbReference type="Proteomes" id="UP000194360"/>
    </source>
</evidence>
<dbReference type="PROSITE" id="PS51257">
    <property type="entry name" value="PROKAR_LIPOPROTEIN"/>
    <property type="match status" value="1"/>
</dbReference>
<protein>
    <recommendedName>
        <fullName evidence="4">Lipoprotein</fullName>
    </recommendedName>
</protein>
<dbReference type="STRING" id="2074.BG845_00478"/>